<organism evidence="1 2">
    <name type="scientific">Apiospora phragmitis</name>
    <dbReference type="NCBI Taxonomy" id="2905665"/>
    <lineage>
        <taxon>Eukaryota</taxon>
        <taxon>Fungi</taxon>
        <taxon>Dikarya</taxon>
        <taxon>Ascomycota</taxon>
        <taxon>Pezizomycotina</taxon>
        <taxon>Sordariomycetes</taxon>
        <taxon>Xylariomycetidae</taxon>
        <taxon>Amphisphaeriales</taxon>
        <taxon>Apiosporaceae</taxon>
        <taxon>Apiospora</taxon>
    </lineage>
</organism>
<dbReference type="PANTHER" id="PTHR36182">
    <property type="entry name" value="PROTEIN, PUTATIVE (AFU_ORTHOLOGUE AFUA_6G10930)-RELATED"/>
    <property type="match status" value="1"/>
</dbReference>
<proteinExistence type="predicted"/>
<dbReference type="GeneID" id="92092579"/>
<dbReference type="RefSeq" id="XP_066715003.1">
    <property type="nucleotide sequence ID" value="XM_066859516.1"/>
</dbReference>
<name>A0ABR1US39_9PEZI</name>
<keyword evidence="2" id="KW-1185">Reference proteome</keyword>
<evidence type="ECO:0000313" key="2">
    <source>
        <dbReference type="Proteomes" id="UP001480595"/>
    </source>
</evidence>
<accession>A0ABR1US39</accession>
<sequence>MKSPPPLGGDGLDNSPLAVKDFPCKLKGDPATFFKRDKVTTVAVGEKQELSFKGSAVHGGGSCQLALTKDLQPTQASHWQVILSIEGGCPSKDGTSPATYEWAVPEGIAPGDYVFQWSWISKLAGQSILPELRRADRHGWRQEETR</sequence>
<gene>
    <name evidence="1" type="ORF">PG994_008107</name>
</gene>
<reference evidence="1 2" key="1">
    <citation type="submission" date="2023-01" db="EMBL/GenBank/DDBJ databases">
        <title>Analysis of 21 Apiospora genomes using comparative genomics revels a genus with tremendous synthesis potential of carbohydrate active enzymes and secondary metabolites.</title>
        <authorList>
            <person name="Sorensen T."/>
        </authorList>
    </citation>
    <scope>NUCLEOTIDE SEQUENCE [LARGE SCALE GENOMIC DNA]</scope>
    <source>
        <strain evidence="1 2">CBS 135458</strain>
    </source>
</reference>
<protein>
    <submittedName>
        <fullName evidence="1">Uncharacterized protein</fullName>
    </submittedName>
</protein>
<dbReference type="Proteomes" id="UP001480595">
    <property type="component" value="Unassembled WGS sequence"/>
</dbReference>
<dbReference type="Gene3D" id="2.70.50.70">
    <property type="match status" value="1"/>
</dbReference>
<dbReference type="PANTHER" id="PTHR36182:SF2">
    <property type="entry name" value="LYTIC POLYSACCHARIDE MONOOXYGENASE"/>
    <property type="match status" value="1"/>
</dbReference>
<evidence type="ECO:0000313" key="1">
    <source>
        <dbReference type="EMBL" id="KAK8061741.1"/>
    </source>
</evidence>
<dbReference type="EMBL" id="JAQQWL010000008">
    <property type="protein sequence ID" value="KAK8061741.1"/>
    <property type="molecule type" value="Genomic_DNA"/>
</dbReference>
<comment type="caution">
    <text evidence="1">The sequence shown here is derived from an EMBL/GenBank/DDBJ whole genome shotgun (WGS) entry which is preliminary data.</text>
</comment>